<dbReference type="InterPro" id="IPR037185">
    <property type="entry name" value="EmrE-like"/>
</dbReference>
<feature type="domain" description="EamA" evidence="7">
    <location>
        <begin position="150"/>
        <end position="274"/>
    </location>
</feature>
<feature type="transmembrane region" description="Helical" evidence="6">
    <location>
        <begin position="121"/>
        <end position="138"/>
    </location>
</feature>
<evidence type="ECO:0000256" key="6">
    <source>
        <dbReference type="SAM" id="Phobius"/>
    </source>
</evidence>
<evidence type="ECO:0000259" key="7">
    <source>
        <dbReference type="Pfam" id="PF00892"/>
    </source>
</evidence>
<dbReference type="RefSeq" id="WP_205088243.1">
    <property type="nucleotide sequence ID" value="NZ_CALXQD010000008.1"/>
</dbReference>
<feature type="domain" description="EamA" evidence="7">
    <location>
        <begin position="3"/>
        <end position="130"/>
    </location>
</feature>
<feature type="transmembrane region" description="Helical" evidence="6">
    <location>
        <begin position="64"/>
        <end position="85"/>
    </location>
</feature>
<keyword evidence="3 6" id="KW-0812">Transmembrane</keyword>
<feature type="transmembrane region" description="Helical" evidence="6">
    <location>
        <begin position="35"/>
        <end position="52"/>
    </location>
</feature>
<feature type="transmembrane region" description="Helical" evidence="6">
    <location>
        <begin position="174"/>
        <end position="192"/>
    </location>
</feature>
<comment type="subcellular location">
    <subcellularLocation>
        <location evidence="1">Membrane</location>
        <topology evidence="1">Multi-pass membrane protein</topology>
    </subcellularLocation>
</comment>
<evidence type="ECO:0000256" key="3">
    <source>
        <dbReference type="ARBA" id="ARBA00022692"/>
    </source>
</evidence>
<dbReference type="Pfam" id="PF00892">
    <property type="entry name" value="EamA"/>
    <property type="match status" value="2"/>
</dbReference>
<comment type="similarity">
    <text evidence="2">Belongs to the EamA transporter family.</text>
</comment>
<dbReference type="Proteomes" id="UP000707138">
    <property type="component" value="Unassembled WGS sequence"/>
</dbReference>
<evidence type="ECO:0000256" key="1">
    <source>
        <dbReference type="ARBA" id="ARBA00004141"/>
    </source>
</evidence>
<name>A0ABS2GGJ2_9FIRM</name>
<evidence type="ECO:0000256" key="4">
    <source>
        <dbReference type="ARBA" id="ARBA00022989"/>
    </source>
</evidence>
<organism evidence="8 9">
    <name type="scientific">Veillonella magna</name>
    <dbReference type="NCBI Taxonomy" id="464322"/>
    <lineage>
        <taxon>Bacteria</taxon>
        <taxon>Bacillati</taxon>
        <taxon>Bacillota</taxon>
        <taxon>Negativicutes</taxon>
        <taxon>Veillonellales</taxon>
        <taxon>Veillonellaceae</taxon>
        <taxon>Veillonella</taxon>
    </lineage>
</organism>
<protein>
    <submittedName>
        <fullName evidence="8">DMT family transporter</fullName>
    </submittedName>
</protein>
<feature type="transmembrane region" description="Helical" evidence="6">
    <location>
        <begin position="235"/>
        <end position="252"/>
    </location>
</feature>
<feature type="transmembrane region" description="Helical" evidence="6">
    <location>
        <begin position="144"/>
        <end position="162"/>
    </location>
</feature>
<feature type="transmembrane region" description="Helical" evidence="6">
    <location>
        <begin position="258"/>
        <end position="277"/>
    </location>
</feature>
<dbReference type="SUPFAM" id="SSF103481">
    <property type="entry name" value="Multidrug resistance efflux transporter EmrE"/>
    <property type="match status" value="2"/>
</dbReference>
<evidence type="ECO:0000313" key="9">
    <source>
        <dbReference type="Proteomes" id="UP000707138"/>
    </source>
</evidence>
<accession>A0ABS2GGJ2</accession>
<evidence type="ECO:0000256" key="5">
    <source>
        <dbReference type="ARBA" id="ARBA00023136"/>
    </source>
</evidence>
<evidence type="ECO:0000313" key="8">
    <source>
        <dbReference type="EMBL" id="MBM6913299.1"/>
    </source>
</evidence>
<gene>
    <name evidence="8" type="ORF">H6A01_08200</name>
</gene>
<dbReference type="InterPro" id="IPR000620">
    <property type="entry name" value="EamA_dom"/>
</dbReference>
<dbReference type="EMBL" id="JACJLA010000016">
    <property type="protein sequence ID" value="MBM6913299.1"/>
    <property type="molecule type" value="Genomic_DNA"/>
</dbReference>
<evidence type="ECO:0000256" key="2">
    <source>
        <dbReference type="ARBA" id="ARBA00007362"/>
    </source>
</evidence>
<feature type="transmembrane region" description="Helical" evidence="6">
    <location>
        <begin position="91"/>
        <end position="109"/>
    </location>
</feature>
<keyword evidence="5 6" id="KW-0472">Membrane</keyword>
<reference evidence="8 9" key="1">
    <citation type="journal article" date="2021" name="Sci. Rep.">
        <title>The distribution of antibiotic resistance genes in chicken gut microbiota commensals.</title>
        <authorList>
            <person name="Juricova H."/>
            <person name="Matiasovicova J."/>
            <person name="Kubasova T."/>
            <person name="Cejkova D."/>
            <person name="Rychlik I."/>
        </authorList>
    </citation>
    <scope>NUCLEOTIDE SEQUENCE [LARGE SCALE GENOMIC DNA]</scope>
    <source>
        <strain evidence="8 9">An537</strain>
    </source>
</reference>
<dbReference type="PANTHER" id="PTHR22911:SF6">
    <property type="entry name" value="SOLUTE CARRIER FAMILY 35 MEMBER G1"/>
    <property type="match status" value="1"/>
</dbReference>
<feature type="transmembrane region" description="Helical" evidence="6">
    <location>
        <begin position="204"/>
        <end position="228"/>
    </location>
</feature>
<dbReference type="PANTHER" id="PTHR22911">
    <property type="entry name" value="ACYL-MALONYL CONDENSING ENZYME-RELATED"/>
    <property type="match status" value="1"/>
</dbReference>
<proteinExistence type="inferred from homology"/>
<keyword evidence="9" id="KW-1185">Reference proteome</keyword>
<comment type="caution">
    <text evidence="8">The sequence shown here is derived from an EMBL/GenBank/DDBJ whole genome shotgun (WGS) entry which is preliminary data.</text>
</comment>
<keyword evidence="4 6" id="KW-1133">Transmembrane helix</keyword>
<sequence>MKKAFFFAITSALAFSVMNLFVKMLGQGMPASEITFFRGLIGTAAVLIYMGVKRISFSSKDRGLLMWRGIFGGVGTLLNFIALAYMNMADASILFQLSGIFVFIFSTLVLKEALPKGSVKWLLAIFCAVTAMIHPWSMSTFNWYSLYAIGGAAFSAAAYTTIRKISIQGGHGTYEIMFYFLFTTMLVGGILMGPNFVVPDMRQAGIIIIIGAISVFAQFFLTGAFVATNAVVAQFMQYIGVFFNSFWGFLIFDETLSWITVAGGIIMFTSSVMLARLKERHATGRQS</sequence>